<sequence length="845" mass="95406">MSSEQSGEELRKNRKELVSPLVAINAILYRVESAKRLGIITALRLTQAAPGEKNAMPSRLINQIFVVCEICWILGNAHEGLIPRVRFLAVVAPDLNLFRQYLPAVKIVIITKLMLLPWMTPNLPYELWVKLFVVHLTTTIAYCHLVGIREEPVTVWTLFYHLSAPLITVVQHAVALGIIAVFSLYLVIRRRFNDLKTIPLAFGWLFGRVLDDEEPGYSVLPTSLEQKKEPRGAECRISSIIAVLAFLAQCIGTIYLYRRRRLHDAVTAADQRVFELACSGTLTATLLLGNLLRIPIFVQHVPCPEHEEFRTTESRLSLFIQPFRLFNHSKWNYPVFLLALLPAYGNDLINVLKTESGVGILCALALESTLGSILLLQFRYGRVVATLLRRIGIRLRQDGALPRWMWFCLPCFAALLALPVAVFQLGIFSFFIPVVVTTSIIDQISTLDHWPSNTSCPKLWNDPAQLSHKGSLVIRIMVASHFGCSITNSLSGKWSAWFDISSLFNPSSRNMPVFLWPKTSALMKSQPKRLLPRDLHQPEPSLFQPLSYNSLQGRKKIPIFSGSESMPASQAQPRSVRNVRTLRSTNSEYELASVSHSIFRRNITSSYHQKNIKGQQASYWNSRDKPSPHSCSYISYPMTAEEMQAHAERISRRVDYCYGKPSSHSQSVTENVQELGSLLNEIAKKKVAGRKPPLQKYVALRKNIEKDLQDMELIPAGFLLVTAKDVEELSRTRVQAVPFQNTRWMLEWTKPTRAEWKIRWGQYKCDYTRRGGNGLRASRYKKNLVQYEQAEQGMPFLGKIDPPIEQGVASGAEMEKGANHPPICICQVSSPPPGVGLSEKPGILE</sequence>
<gene>
    <name evidence="1" type="ORF">BDR25DRAFT_394380</name>
</gene>
<accession>A0ACB6QT90</accession>
<reference evidence="1" key="1">
    <citation type="journal article" date="2020" name="Stud. Mycol.">
        <title>101 Dothideomycetes genomes: a test case for predicting lifestyles and emergence of pathogens.</title>
        <authorList>
            <person name="Haridas S."/>
            <person name="Albert R."/>
            <person name="Binder M."/>
            <person name="Bloem J."/>
            <person name="Labutti K."/>
            <person name="Salamov A."/>
            <person name="Andreopoulos B."/>
            <person name="Baker S."/>
            <person name="Barry K."/>
            <person name="Bills G."/>
            <person name="Bluhm B."/>
            <person name="Cannon C."/>
            <person name="Castanera R."/>
            <person name="Culley D."/>
            <person name="Daum C."/>
            <person name="Ezra D."/>
            <person name="Gonzalez J."/>
            <person name="Henrissat B."/>
            <person name="Kuo A."/>
            <person name="Liang C."/>
            <person name="Lipzen A."/>
            <person name="Lutzoni F."/>
            <person name="Magnuson J."/>
            <person name="Mondo S."/>
            <person name="Nolan M."/>
            <person name="Ohm R."/>
            <person name="Pangilinan J."/>
            <person name="Park H.-J."/>
            <person name="Ramirez L."/>
            <person name="Alfaro M."/>
            <person name="Sun H."/>
            <person name="Tritt A."/>
            <person name="Yoshinaga Y."/>
            <person name="Zwiers L.-H."/>
            <person name="Turgeon B."/>
            <person name="Goodwin S."/>
            <person name="Spatafora J."/>
            <person name="Crous P."/>
            <person name="Grigoriev I."/>
        </authorList>
    </citation>
    <scope>NUCLEOTIDE SEQUENCE</scope>
    <source>
        <strain evidence="1">ATCC 200398</strain>
    </source>
</reference>
<organism evidence="1 2">
    <name type="scientific">Lindgomyces ingoldianus</name>
    <dbReference type="NCBI Taxonomy" id="673940"/>
    <lineage>
        <taxon>Eukaryota</taxon>
        <taxon>Fungi</taxon>
        <taxon>Dikarya</taxon>
        <taxon>Ascomycota</taxon>
        <taxon>Pezizomycotina</taxon>
        <taxon>Dothideomycetes</taxon>
        <taxon>Pleosporomycetidae</taxon>
        <taxon>Pleosporales</taxon>
        <taxon>Lindgomycetaceae</taxon>
        <taxon>Lindgomyces</taxon>
    </lineage>
</organism>
<name>A0ACB6QT90_9PLEO</name>
<comment type="caution">
    <text evidence="1">The sequence shown here is derived from an EMBL/GenBank/DDBJ whole genome shotgun (WGS) entry which is preliminary data.</text>
</comment>
<proteinExistence type="predicted"/>
<evidence type="ECO:0000313" key="1">
    <source>
        <dbReference type="EMBL" id="KAF2469386.1"/>
    </source>
</evidence>
<keyword evidence="2" id="KW-1185">Reference proteome</keyword>
<protein>
    <submittedName>
        <fullName evidence="1">Uncharacterized protein</fullName>
    </submittedName>
</protein>
<evidence type="ECO:0000313" key="2">
    <source>
        <dbReference type="Proteomes" id="UP000799755"/>
    </source>
</evidence>
<dbReference type="Proteomes" id="UP000799755">
    <property type="component" value="Unassembled WGS sequence"/>
</dbReference>
<dbReference type="EMBL" id="MU003512">
    <property type="protein sequence ID" value="KAF2469386.1"/>
    <property type="molecule type" value="Genomic_DNA"/>
</dbReference>